<dbReference type="Proteomes" id="UP000006039">
    <property type="component" value="Unassembled WGS sequence"/>
</dbReference>
<evidence type="ECO:0000313" key="1">
    <source>
        <dbReference type="EMBL" id="EJT69977.1"/>
    </source>
</evidence>
<dbReference type="OrthoDB" id="3200163at2759"/>
<dbReference type="EMBL" id="GL385402">
    <property type="protein sequence ID" value="EJT69977.1"/>
    <property type="molecule type" value="Genomic_DNA"/>
</dbReference>
<sequence length="149" mass="15549">MQPNCNHPDLRGGADDIAQPAAAPATVTLPEGVALTQLAFPIATIVQLQFLDSGGKSFIKPALGVECVVRNTSRGFGLTGAASMSCSRFASSMILNSTTLRFFACRNHSSLSAISSVARPVLNRNPAAADSLDGIVRWADLSADSQCRA</sequence>
<dbReference type="STRING" id="644352.J3PF75"/>
<dbReference type="GeneID" id="20352612"/>
<organism evidence="1">
    <name type="scientific">Gaeumannomyces tritici (strain R3-111a-1)</name>
    <name type="common">Wheat and barley take-all root rot fungus</name>
    <name type="synonym">Gaeumannomyces graminis var. tritici</name>
    <dbReference type="NCBI Taxonomy" id="644352"/>
    <lineage>
        <taxon>Eukaryota</taxon>
        <taxon>Fungi</taxon>
        <taxon>Dikarya</taxon>
        <taxon>Ascomycota</taxon>
        <taxon>Pezizomycotina</taxon>
        <taxon>Sordariomycetes</taxon>
        <taxon>Sordariomycetidae</taxon>
        <taxon>Magnaporthales</taxon>
        <taxon>Magnaporthaceae</taxon>
        <taxon>Gaeumannomyces</taxon>
    </lineage>
</organism>
<dbReference type="AlphaFoldDB" id="J3PF75"/>
<dbReference type="HOGENOM" id="CLU_1749770_0_0_1"/>
<reference evidence="2" key="5">
    <citation type="submission" date="2018-04" db="UniProtKB">
        <authorList>
            <consortium name="EnsemblFungi"/>
        </authorList>
    </citation>
    <scope>IDENTIFICATION</scope>
    <source>
        <strain evidence="2">R3-111a-1</strain>
    </source>
</reference>
<dbReference type="RefSeq" id="XP_009228311.1">
    <property type="nucleotide sequence ID" value="XM_009230047.1"/>
</dbReference>
<reference evidence="2" key="4">
    <citation type="journal article" date="2015" name="G3 (Bethesda)">
        <title>Genome sequences of three phytopathogenic species of the Magnaporthaceae family of fungi.</title>
        <authorList>
            <person name="Okagaki L.H."/>
            <person name="Nunes C.C."/>
            <person name="Sailsbery J."/>
            <person name="Clay B."/>
            <person name="Brown D."/>
            <person name="John T."/>
            <person name="Oh Y."/>
            <person name="Young N."/>
            <person name="Fitzgerald M."/>
            <person name="Haas B.J."/>
            <person name="Zeng Q."/>
            <person name="Young S."/>
            <person name="Adiconis X."/>
            <person name="Fan L."/>
            <person name="Levin J.Z."/>
            <person name="Mitchell T.K."/>
            <person name="Okubara P.A."/>
            <person name="Farman M.L."/>
            <person name="Kohn L.M."/>
            <person name="Birren B."/>
            <person name="Ma L.-J."/>
            <person name="Dean R.A."/>
        </authorList>
    </citation>
    <scope>NUCLEOTIDE SEQUENCE</scope>
    <source>
        <strain evidence="2">R3-111a-1</strain>
    </source>
</reference>
<evidence type="ECO:0000313" key="2">
    <source>
        <dbReference type="EnsemblFungi" id="EJT69977"/>
    </source>
</evidence>
<name>J3PF75_GAET3</name>
<gene>
    <name evidence="2" type="primary">20352612</name>
    <name evidence="1" type="ORF">GGTG_12154</name>
</gene>
<proteinExistence type="predicted"/>
<dbReference type="EnsemblFungi" id="EJT69977">
    <property type="protein sequence ID" value="EJT69977"/>
    <property type="gene ID" value="GGTG_12154"/>
</dbReference>
<reference evidence="1" key="3">
    <citation type="submission" date="2010-09" db="EMBL/GenBank/DDBJ databases">
        <title>Annotation of Gaeumannomyces graminis var. tritici R3-111a-1.</title>
        <authorList>
            <consortium name="The Broad Institute Genome Sequencing Platform"/>
            <person name="Ma L.-J."/>
            <person name="Dead R."/>
            <person name="Young S.K."/>
            <person name="Zeng Q."/>
            <person name="Gargeya S."/>
            <person name="Fitzgerald M."/>
            <person name="Haas B."/>
            <person name="Abouelleil A."/>
            <person name="Alvarado L."/>
            <person name="Arachchi H.M."/>
            <person name="Berlin A."/>
            <person name="Brown A."/>
            <person name="Chapman S.B."/>
            <person name="Chen Z."/>
            <person name="Dunbar C."/>
            <person name="Freedman E."/>
            <person name="Gearin G."/>
            <person name="Gellesch M."/>
            <person name="Goldberg J."/>
            <person name="Griggs A."/>
            <person name="Gujja S."/>
            <person name="Heiman D."/>
            <person name="Howarth C."/>
            <person name="Larson L."/>
            <person name="Lui A."/>
            <person name="MacDonald P.J.P."/>
            <person name="Mehta T."/>
            <person name="Montmayeur A."/>
            <person name="Murphy C."/>
            <person name="Neiman D."/>
            <person name="Pearson M."/>
            <person name="Priest M."/>
            <person name="Roberts A."/>
            <person name="Saif S."/>
            <person name="Shea T."/>
            <person name="Shenoy N."/>
            <person name="Sisk P."/>
            <person name="Stolte C."/>
            <person name="Sykes S."/>
            <person name="Yandava C."/>
            <person name="Wortman J."/>
            <person name="Nusbaum C."/>
            <person name="Birren B."/>
        </authorList>
    </citation>
    <scope>NUCLEOTIDE SEQUENCE</scope>
    <source>
        <strain evidence="1">R3-111a-1</strain>
    </source>
</reference>
<reference evidence="3" key="1">
    <citation type="submission" date="2010-07" db="EMBL/GenBank/DDBJ databases">
        <title>The genome sequence of Gaeumannomyces graminis var. tritici strain R3-111a-1.</title>
        <authorList>
            <consortium name="The Broad Institute Genome Sequencing Platform"/>
            <person name="Ma L.-J."/>
            <person name="Dead R."/>
            <person name="Young S."/>
            <person name="Zeng Q."/>
            <person name="Koehrsen M."/>
            <person name="Alvarado L."/>
            <person name="Berlin A."/>
            <person name="Chapman S.B."/>
            <person name="Chen Z."/>
            <person name="Freedman E."/>
            <person name="Gellesch M."/>
            <person name="Goldberg J."/>
            <person name="Griggs A."/>
            <person name="Gujja S."/>
            <person name="Heilman E.R."/>
            <person name="Heiman D."/>
            <person name="Hepburn T."/>
            <person name="Howarth C."/>
            <person name="Jen D."/>
            <person name="Larson L."/>
            <person name="Mehta T."/>
            <person name="Neiman D."/>
            <person name="Pearson M."/>
            <person name="Roberts A."/>
            <person name="Saif S."/>
            <person name="Shea T."/>
            <person name="Shenoy N."/>
            <person name="Sisk P."/>
            <person name="Stolte C."/>
            <person name="Sykes S."/>
            <person name="Walk T."/>
            <person name="White J."/>
            <person name="Yandava C."/>
            <person name="Haas B."/>
            <person name="Nusbaum C."/>
            <person name="Birren B."/>
        </authorList>
    </citation>
    <scope>NUCLEOTIDE SEQUENCE [LARGE SCALE GENOMIC DNA]</scope>
    <source>
        <strain evidence="3">R3-111a-1</strain>
    </source>
</reference>
<accession>J3PF75</accession>
<reference evidence="1" key="2">
    <citation type="submission" date="2010-07" db="EMBL/GenBank/DDBJ databases">
        <authorList>
            <consortium name="The Broad Institute Genome Sequencing Platform"/>
            <consortium name="Broad Institute Genome Sequencing Center for Infectious Disease"/>
            <person name="Ma L.-J."/>
            <person name="Dead R."/>
            <person name="Young S."/>
            <person name="Zeng Q."/>
            <person name="Koehrsen M."/>
            <person name="Alvarado L."/>
            <person name="Berlin A."/>
            <person name="Chapman S.B."/>
            <person name="Chen Z."/>
            <person name="Freedman E."/>
            <person name="Gellesch M."/>
            <person name="Goldberg J."/>
            <person name="Griggs A."/>
            <person name="Gujja S."/>
            <person name="Heilman E.R."/>
            <person name="Heiman D."/>
            <person name="Hepburn T."/>
            <person name="Howarth C."/>
            <person name="Jen D."/>
            <person name="Larson L."/>
            <person name="Mehta T."/>
            <person name="Neiman D."/>
            <person name="Pearson M."/>
            <person name="Roberts A."/>
            <person name="Saif S."/>
            <person name="Shea T."/>
            <person name="Shenoy N."/>
            <person name="Sisk P."/>
            <person name="Stolte C."/>
            <person name="Sykes S."/>
            <person name="Walk T."/>
            <person name="White J."/>
            <person name="Yandava C."/>
            <person name="Haas B."/>
            <person name="Nusbaum C."/>
            <person name="Birren B."/>
        </authorList>
    </citation>
    <scope>NUCLEOTIDE SEQUENCE</scope>
    <source>
        <strain evidence="1">R3-111a-1</strain>
    </source>
</reference>
<dbReference type="VEuPathDB" id="FungiDB:GGTG_12154"/>
<protein>
    <submittedName>
        <fullName evidence="1 2">Uncharacterized protein</fullName>
    </submittedName>
</protein>
<evidence type="ECO:0000313" key="3">
    <source>
        <dbReference type="Proteomes" id="UP000006039"/>
    </source>
</evidence>
<keyword evidence="3" id="KW-1185">Reference proteome</keyword>